<feature type="region of interest" description="Disordered" evidence="1">
    <location>
        <begin position="417"/>
        <end position="454"/>
    </location>
</feature>
<feature type="compositionally biased region" description="Polar residues" evidence="1">
    <location>
        <begin position="445"/>
        <end position="454"/>
    </location>
</feature>
<feature type="region of interest" description="Disordered" evidence="1">
    <location>
        <begin position="102"/>
        <end position="123"/>
    </location>
</feature>
<name>A0A914HTH6_GLORO</name>
<dbReference type="AlphaFoldDB" id="A0A914HTH6"/>
<feature type="compositionally biased region" description="Low complexity" evidence="1">
    <location>
        <begin position="606"/>
        <end position="615"/>
    </location>
</feature>
<protein>
    <submittedName>
        <fullName evidence="4">Secreted protein</fullName>
    </submittedName>
</protein>
<evidence type="ECO:0000313" key="3">
    <source>
        <dbReference type="Proteomes" id="UP000887572"/>
    </source>
</evidence>
<feature type="region of interest" description="Disordered" evidence="1">
    <location>
        <begin position="55"/>
        <end position="74"/>
    </location>
</feature>
<proteinExistence type="predicted"/>
<feature type="compositionally biased region" description="Polar residues" evidence="1">
    <location>
        <begin position="527"/>
        <end position="541"/>
    </location>
</feature>
<organism evidence="3 4">
    <name type="scientific">Globodera rostochiensis</name>
    <name type="common">Golden nematode worm</name>
    <name type="synonym">Heterodera rostochiensis</name>
    <dbReference type="NCBI Taxonomy" id="31243"/>
    <lineage>
        <taxon>Eukaryota</taxon>
        <taxon>Metazoa</taxon>
        <taxon>Ecdysozoa</taxon>
        <taxon>Nematoda</taxon>
        <taxon>Chromadorea</taxon>
        <taxon>Rhabditida</taxon>
        <taxon>Tylenchina</taxon>
        <taxon>Tylenchomorpha</taxon>
        <taxon>Tylenchoidea</taxon>
        <taxon>Heteroderidae</taxon>
        <taxon>Heteroderinae</taxon>
        <taxon>Globodera</taxon>
    </lineage>
</organism>
<feature type="region of interest" description="Disordered" evidence="1">
    <location>
        <begin position="337"/>
        <end position="357"/>
    </location>
</feature>
<evidence type="ECO:0000256" key="1">
    <source>
        <dbReference type="SAM" id="MobiDB-lite"/>
    </source>
</evidence>
<reference evidence="4" key="1">
    <citation type="submission" date="2022-11" db="UniProtKB">
        <authorList>
            <consortium name="WormBaseParasite"/>
        </authorList>
    </citation>
    <scope>IDENTIFICATION</scope>
</reference>
<keyword evidence="2" id="KW-0732">Signal</keyword>
<evidence type="ECO:0000313" key="4">
    <source>
        <dbReference type="WBParaSite" id="Gr19_v10_g3821.t1"/>
    </source>
</evidence>
<sequence length="615" mass="66894">MLLIIIIVIIISILPGIIMAMPRLPADSSSHGGGIAAAAGDKPVEFDYDKWRSTSSSHSQLNAEQPDPASSPSSFIEQIGRMELVQSIMRFVERLGFGTGEQDDEKMTQRIERQSPATKSVEEQHREIFGKGRHFDSPMRANVNSVRSPTIRRISAKEQPQISSSIDSRPMTIAKPSEEQRYEQQRPATAAAQPQLNGMASFHEAIGKEWKQALFGRGGLLTEVFNFVNDKRKEDLAKQQAAPNLNDKASTEFSRIVDALLRKAKSGNFDEEPLPEIPFIGICNRLSCADIYKALDQKVTAISLLQDPKGLDMIGELLANPELIENFSGPESVGDLFGTTKKAPSKSGGGGGDGTRRAEIAENTDAENIGVDFSSMIDGPNNNSNVKMPPSIASSIDSAAPDYYSFTEDKVGSKADKLEDKTPKKEMVVTSKQRGGGVGGANAAKSVQSTKTSIDFSRELPEISESIDGGPPEDEDIPGGDMLVFEKNEWLPSPSSANSNGTTKKQQFVLTPLVDVRVGQDKKKVAAQQTVHVHATTQISRPRSKAAGGEHNRTTTTTTEKTSPSRARMQTNSSSSSTTTNRKTATTPPPVTTTTRRNFRRDDDYYSMYYDGESG</sequence>
<dbReference type="Proteomes" id="UP000887572">
    <property type="component" value="Unplaced"/>
</dbReference>
<accession>A0A914HTH6</accession>
<keyword evidence="3" id="KW-1185">Reference proteome</keyword>
<feature type="signal peptide" evidence="2">
    <location>
        <begin position="1"/>
        <end position="20"/>
    </location>
</feature>
<feature type="chain" id="PRO_5037908240" evidence="2">
    <location>
        <begin position="21"/>
        <end position="615"/>
    </location>
</feature>
<evidence type="ECO:0000256" key="2">
    <source>
        <dbReference type="SAM" id="SignalP"/>
    </source>
</evidence>
<feature type="region of interest" description="Disordered" evidence="1">
    <location>
        <begin position="523"/>
        <end position="615"/>
    </location>
</feature>
<feature type="compositionally biased region" description="Polar residues" evidence="1">
    <location>
        <begin position="560"/>
        <end position="570"/>
    </location>
</feature>
<feature type="compositionally biased region" description="Low complexity" evidence="1">
    <location>
        <begin position="571"/>
        <end position="586"/>
    </location>
</feature>
<feature type="compositionally biased region" description="Basic and acidic residues" evidence="1">
    <location>
        <begin position="417"/>
        <end position="427"/>
    </location>
</feature>
<dbReference type="WBParaSite" id="Gr19_v10_g3821.t1">
    <property type="protein sequence ID" value="Gr19_v10_g3821.t1"/>
    <property type="gene ID" value="Gr19_v10_g3821"/>
</dbReference>